<organism evidence="1 2">
    <name type="scientific">Rhizobium alvei</name>
    <dbReference type="NCBI Taxonomy" id="1132659"/>
    <lineage>
        <taxon>Bacteria</taxon>
        <taxon>Pseudomonadati</taxon>
        <taxon>Pseudomonadota</taxon>
        <taxon>Alphaproteobacteria</taxon>
        <taxon>Hyphomicrobiales</taxon>
        <taxon>Rhizobiaceae</taxon>
        <taxon>Rhizobium/Agrobacterium group</taxon>
        <taxon>Rhizobium</taxon>
    </lineage>
</organism>
<reference evidence="1" key="1">
    <citation type="journal article" date="2015" name="Int. J. Syst. Evol. Microbiol.">
        <title>Rhizobium alvei sp. nov., isolated from a freshwater river.</title>
        <authorList>
            <person name="Sheu S.Y."/>
            <person name="Huang H.W."/>
            <person name="Young C.C."/>
            <person name="Chen W.M."/>
        </authorList>
    </citation>
    <scope>NUCLEOTIDE SEQUENCE</scope>
    <source>
        <strain evidence="1">TNR-22</strain>
    </source>
</reference>
<dbReference type="RefSeq" id="WP_304374582.1">
    <property type="nucleotide sequence ID" value="NZ_JAUOZU010000001.1"/>
</dbReference>
<sequence length="227" mass="25722">MLYFHKQKLVILTQPKTGTTALHEAIASEASIAFNTPPHMKHMTYAKFMRMLSEWISQGDHFPRKKYTFVSVMREPVEWFGSWYRYNRRDSLASENSNGNARYTGNISFNEYLEALLLPKDEAPAYAKLGGPCSIALDKSGAIGVDRLFRYSDLDQMVDFVAEKLGRSITLEKANVSEKMALEAEEATLARIKEKFAFEFSVYEGLKPDGTVGKEIKALRSEGKQGR</sequence>
<dbReference type="SUPFAM" id="SSF52540">
    <property type="entry name" value="P-loop containing nucleoside triphosphate hydrolases"/>
    <property type="match status" value="1"/>
</dbReference>
<protein>
    <recommendedName>
        <fullName evidence="3">Gamma-glutamyl kinase</fullName>
    </recommendedName>
</protein>
<dbReference type="Gene3D" id="3.40.50.300">
    <property type="entry name" value="P-loop containing nucleotide triphosphate hydrolases"/>
    <property type="match status" value="1"/>
</dbReference>
<evidence type="ECO:0000313" key="2">
    <source>
        <dbReference type="Proteomes" id="UP001174932"/>
    </source>
</evidence>
<dbReference type="InterPro" id="IPR027417">
    <property type="entry name" value="P-loop_NTPase"/>
</dbReference>
<comment type="caution">
    <text evidence="1">The sequence shown here is derived from an EMBL/GenBank/DDBJ whole genome shotgun (WGS) entry which is preliminary data.</text>
</comment>
<evidence type="ECO:0000313" key="1">
    <source>
        <dbReference type="EMBL" id="MDO6962701.1"/>
    </source>
</evidence>
<gene>
    <name evidence="1" type="ORF">Q4481_01960</name>
</gene>
<proteinExistence type="predicted"/>
<reference evidence="1" key="2">
    <citation type="submission" date="2023-07" db="EMBL/GenBank/DDBJ databases">
        <authorList>
            <person name="Shen H."/>
        </authorList>
    </citation>
    <scope>NUCLEOTIDE SEQUENCE</scope>
    <source>
        <strain evidence="1">TNR-22</strain>
    </source>
</reference>
<accession>A0ABT8YGA5</accession>
<name>A0ABT8YGA5_9HYPH</name>
<dbReference type="Proteomes" id="UP001174932">
    <property type="component" value="Unassembled WGS sequence"/>
</dbReference>
<keyword evidence="2" id="KW-1185">Reference proteome</keyword>
<evidence type="ECO:0008006" key="3">
    <source>
        <dbReference type="Google" id="ProtNLM"/>
    </source>
</evidence>
<dbReference type="EMBL" id="JAUOZU010000001">
    <property type="protein sequence ID" value="MDO6962701.1"/>
    <property type="molecule type" value="Genomic_DNA"/>
</dbReference>